<dbReference type="Pfam" id="PF12842">
    <property type="entry name" value="DUF3819"/>
    <property type="match status" value="1"/>
</dbReference>
<protein>
    <recommendedName>
        <fullName evidence="11">CCR4-Not complex component Not1 C-terminal domain-containing protein</fullName>
    </recommendedName>
</protein>
<evidence type="ECO:0000256" key="5">
    <source>
        <dbReference type="ARBA" id="ARBA00023242"/>
    </source>
</evidence>
<sequence>MDKLKFILNNVSSQNMESKVMELKSILLVDYFDFFAQYIVTNRIATQENFHELYLDLILRLKNKDLERKVLKQSCNAVKALMGSEKIRVEIQERVLLKNLGNWIGLFTISRDIPLLHKDLSLKDILFQGYEEGKMIASVPFVSKVLGKGMISRFFKPPNPWVVSICRLLVEIYNLPNIKIFLKFDVEILHTTLNLNMAETVPTQLLKSRRVCMVPPIVDFDELPVDTQPKRSMFDNITFNPNIPFFNTPNFKKIVVHSISKAIQDNITYLIDNPVSVSSTTTKELILKDFAMEPDETKILRAASSMAQGLAAHLSGSAARDILRNAITQKIRIALTNNTRQPLPSYVEHAILTFVSENLELVCSVVQKAAVEASVQAVEQQLRQAIVDRKNHRERTGGRGQPYYDINFVGSSAYNIIMTLPESLRPRVVQPKQLQVYEEFFPGTRVKEQGNIGPSIATNPEKESGKSRATITQVPQNQELSLDQATSIIEKVVNDLVSLTNDSQGKPISPTDPTVGKIFSTIDPIMASPVRFDVAQYGVVLALVKIIDPLLCDVFIELLVNVVSVIPKMRVKITNLLTTTFAKNKQYQKTVPTLILCNIIDLPEYDVFLARNHVTINSEREDVEFLSTLLPTITAKFGSTQLMSSFSVTLREIKNISQSNNHVNTLFKFLKKNIKDLSFDGGLCYKAVQPTLQQKIVQLFNEWMTVYEKIDSPEKSYIQYIQQQKGFYGLKDFPNNENEFNYFRVTIEIALERCFKEEPEVKPNEDPTTEDKGPRLNYKPIDALSKLLSLIVKYFPEKVLILKRILYVIAGILERNYYNQPEQFDQRPYFRLFSNLLMEFNLPDPVFESNIRHILLEFQALFHKFRPSLFPGFSFAWLELISHRTFMPRLLKDSSQEGWVPMQELLLDLLQFLEPYLRSVQLNPSIRMLYKGTLRIFLVILHDFPQFFCEYHFHFCNVIPNSCIQLRNLVLSAFPRSMKLPDPLTPNLKVDLLPEIRDTPRIRSYLEPLFLSSLKLKMDLYIKNPREHPNFLSELLQNLKFSSPEEIERNSTKFNIPLFHSLVLAAGPSVIPESSPTSSPSPPHSSSLPPMEIFKYLCLNLEPEGRYYLLNSIANQLRYPNSHTYYYSCVMLYLFAEAPSEIIQEQITRVLVERLVPHRPHPWGLLITFIELMKNNRSFPKCAPEIERLFLHVGKSIAQTTQQ</sequence>
<keyword evidence="2" id="KW-0678">Repressor</keyword>
<dbReference type="InterPro" id="IPR007196">
    <property type="entry name" value="CCR4-Not_Not1_C"/>
</dbReference>
<dbReference type="InterPro" id="IPR040398">
    <property type="entry name" value="Not1"/>
</dbReference>
<dbReference type="Pfam" id="PF16415">
    <property type="entry name" value="CNOT1_CAF1_bind"/>
    <property type="match status" value="1"/>
</dbReference>
<keyword evidence="3" id="KW-0805">Transcription regulation</keyword>
<evidence type="ECO:0000259" key="8">
    <source>
        <dbReference type="Pfam" id="PF12842"/>
    </source>
</evidence>
<evidence type="ECO:0000256" key="2">
    <source>
        <dbReference type="ARBA" id="ARBA00022491"/>
    </source>
</evidence>
<name>A0A6B2KWE3_9EUKA</name>
<dbReference type="GO" id="GO:0060090">
    <property type="term" value="F:molecular adaptor activity"/>
    <property type="evidence" value="ECO:0007669"/>
    <property type="project" value="TreeGrafter"/>
</dbReference>
<evidence type="ECO:0000256" key="3">
    <source>
        <dbReference type="ARBA" id="ARBA00023015"/>
    </source>
</evidence>
<accession>A0A6B2KWE3</accession>
<comment type="subcellular location">
    <subcellularLocation>
        <location evidence="1">Nucleus</location>
    </subcellularLocation>
</comment>
<dbReference type="Gene3D" id="1.25.40.790">
    <property type="match status" value="1"/>
</dbReference>
<dbReference type="GO" id="GO:0000932">
    <property type="term" value="C:P-body"/>
    <property type="evidence" value="ECO:0007669"/>
    <property type="project" value="TreeGrafter"/>
</dbReference>
<evidence type="ECO:0000259" key="7">
    <source>
        <dbReference type="Pfam" id="PF04054"/>
    </source>
</evidence>
<evidence type="ECO:0000256" key="1">
    <source>
        <dbReference type="ARBA" id="ARBA00004123"/>
    </source>
</evidence>
<dbReference type="AlphaFoldDB" id="A0A6B2KWE3"/>
<dbReference type="EMBL" id="GIBP01000145">
    <property type="protein sequence ID" value="NDV29114.1"/>
    <property type="molecule type" value="Transcribed_RNA"/>
</dbReference>
<dbReference type="InterPro" id="IPR024557">
    <property type="entry name" value="CNOT1_dom_4"/>
</dbReference>
<evidence type="ECO:0000259" key="9">
    <source>
        <dbReference type="Pfam" id="PF16415"/>
    </source>
</evidence>
<evidence type="ECO:0000256" key="6">
    <source>
        <dbReference type="SAM" id="MobiDB-lite"/>
    </source>
</evidence>
<dbReference type="Pfam" id="PF04054">
    <property type="entry name" value="Not1"/>
    <property type="match status" value="1"/>
</dbReference>
<reference evidence="10" key="1">
    <citation type="journal article" date="2020" name="J. Eukaryot. Microbiol.">
        <title>De novo Sequencing, Assembly and Annotation of the Transcriptome for the Free-Living Testate Amoeba Arcella intermedia.</title>
        <authorList>
            <person name="Ribeiro G.M."/>
            <person name="Porfirio-Sousa A.L."/>
            <person name="Maurer-Alcala X.X."/>
            <person name="Katz L.A."/>
            <person name="Lahr D.J.G."/>
        </authorList>
    </citation>
    <scope>NUCLEOTIDE SEQUENCE</scope>
</reference>
<dbReference type="Gene3D" id="1.25.40.800">
    <property type="match status" value="1"/>
</dbReference>
<evidence type="ECO:0008006" key="11">
    <source>
        <dbReference type="Google" id="ProtNLM"/>
    </source>
</evidence>
<keyword evidence="5" id="KW-0539">Nucleus</keyword>
<proteinExistence type="predicted"/>
<organism evidence="10">
    <name type="scientific">Arcella intermedia</name>
    <dbReference type="NCBI Taxonomy" id="1963864"/>
    <lineage>
        <taxon>Eukaryota</taxon>
        <taxon>Amoebozoa</taxon>
        <taxon>Tubulinea</taxon>
        <taxon>Elardia</taxon>
        <taxon>Arcellinida</taxon>
        <taxon>Sphaerothecina</taxon>
        <taxon>Arcellidae</taxon>
        <taxon>Arcella</taxon>
    </lineage>
</organism>
<feature type="domain" description="CCR4-NOT transcription complex subunit 1 CAF1-binding" evidence="9">
    <location>
        <begin position="2"/>
        <end position="210"/>
    </location>
</feature>
<evidence type="ECO:0000313" key="10">
    <source>
        <dbReference type="EMBL" id="NDV29114.1"/>
    </source>
</evidence>
<feature type="domain" description="CCR4-NOT transcription complex subunit 1" evidence="8">
    <location>
        <begin position="249"/>
        <end position="393"/>
    </location>
</feature>
<feature type="domain" description="CCR4-Not complex component Not1 C-terminal" evidence="7">
    <location>
        <begin position="845"/>
        <end position="1192"/>
    </location>
</feature>
<dbReference type="PANTHER" id="PTHR13162:SF8">
    <property type="entry name" value="CCR4-NOT TRANSCRIPTION COMPLEX SUBUNIT 1"/>
    <property type="match status" value="1"/>
</dbReference>
<dbReference type="GO" id="GO:0000288">
    <property type="term" value="P:nuclear-transcribed mRNA catabolic process, deadenylation-dependent decay"/>
    <property type="evidence" value="ECO:0007669"/>
    <property type="project" value="TreeGrafter"/>
</dbReference>
<dbReference type="GO" id="GO:0005634">
    <property type="term" value="C:nucleus"/>
    <property type="evidence" value="ECO:0007669"/>
    <property type="project" value="UniProtKB-SubCell"/>
</dbReference>
<dbReference type="PANTHER" id="PTHR13162">
    <property type="entry name" value="CCR4-NOT TRANSCRIPTION COMPLEX"/>
    <property type="match status" value="1"/>
</dbReference>
<keyword evidence="4" id="KW-0804">Transcription</keyword>
<dbReference type="Gene3D" id="1.25.40.180">
    <property type="match status" value="1"/>
</dbReference>
<dbReference type="GO" id="GO:0017148">
    <property type="term" value="P:negative regulation of translation"/>
    <property type="evidence" value="ECO:0007669"/>
    <property type="project" value="InterPro"/>
</dbReference>
<feature type="region of interest" description="Disordered" evidence="6">
    <location>
        <begin position="449"/>
        <end position="468"/>
    </location>
</feature>
<dbReference type="GO" id="GO:0030015">
    <property type="term" value="C:CCR4-NOT core complex"/>
    <property type="evidence" value="ECO:0007669"/>
    <property type="project" value="InterPro"/>
</dbReference>
<dbReference type="InterPro" id="IPR032191">
    <property type="entry name" value="CNOT1_CAF1_bind"/>
</dbReference>
<evidence type="ECO:0000256" key="4">
    <source>
        <dbReference type="ARBA" id="ARBA00023163"/>
    </source>
</evidence>